<evidence type="ECO:0000313" key="1">
    <source>
        <dbReference type="EMBL" id="QNO43248.1"/>
    </source>
</evidence>
<dbReference type="EMBL" id="MT630801">
    <property type="protein sequence ID" value="QNO43248.1"/>
    <property type="molecule type" value="Genomic_DNA"/>
</dbReference>
<sequence>MNWMVPLDAGVLSEMGGVAECILHDYRHGFERVDYEGSAGTAGIGCIVGECEGVCCSS</sequence>
<name>A0A7G9YCM7_9EURY</name>
<evidence type="ECO:0000313" key="2">
    <source>
        <dbReference type="EMBL" id="QNO45761.1"/>
    </source>
</evidence>
<dbReference type="EMBL" id="MT631149">
    <property type="protein sequence ID" value="QNO45761.1"/>
    <property type="molecule type" value="Genomic_DNA"/>
</dbReference>
<dbReference type="AlphaFoldDB" id="A0A7G9YCM7"/>
<gene>
    <name evidence="1" type="ORF">CPEMFCDE_00007</name>
    <name evidence="2" type="ORF">FHBEAHMJ_00012</name>
</gene>
<accession>A0A7G9YCM7</accession>
<organism evidence="2">
    <name type="scientific">Candidatus Methanogaster sp. ANME-2c ERB4</name>
    <dbReference type="NCBI Taxonomy" id="2759911"/>
    <lineage>
        <taxon>Archaea</taxon>
        <taxon>Methanobacteriati</taxon>
        <taxon>Methanobacteriota</taxon>
        <taxon>Stenosarchaea group</taxon>
        <taxon>Methanomicrobia</taxon>
        <taxon>Methanosarcinales</taxon>
        <taxon>ANME-2 cluster</taxon>
        <taxon>Candidatus Methanogasteraceae</taxon>
        <taxon>Candidatus Methanogaster</taxon>
    </lineage>
</organism>
<reference evidence="2" key="1">
    <citation type="submission" date="2020-06" db="EMBL/GenBank/DDBJ databases">
        <title>Unique genomic features of the anaerobic methanotrophic archaea.</title>
        <authorList>
            <person name="Chadwick G.L."/>
            <person name="Skennerton C.T."/>
            <person name="Laso-Perez R."/>
            <person name="Leu A.O."/>
            <person name="Speth D.R."/>
            <person name="Yu H."/>
            <person name="Morgan-Lang C."/>
            <person name="Hatzenpichler R."/>
            <person name="Goudeau D."/>
            <person name="Malmstrom R."/>
            <person name="Brazelton W.J."/>
            <person name="Woyke T."/>
            <person name="Hallam S.J."/>
            <person name="Tyson G.W."/>
            <person name="Wegener G."/>
            <person name="Boetius A."/>
            <person name="Orphan V."/>
        </authorList>
    </citation>
    <scope>NUCLEOTIDE SEQUENCE</scope>
</reference>
<protein>
    <submittedName>
        <fullName evidence="2">Uncharacterized protein</fullName>
    </submittedName>
</protein>
<proteinExistence type="predicted"/>